<keyword evidence="1" id="KW-0812">Transmembrane</keyword>
<reference evidence="2 3" key="1">
    <citation type="submission" date="2017-11" db="EMBL/GenBank/DDBJ databases">
        <title>Evolution of Phototrophy in the Chloroflexi Phylum Driven by Horizontal Gene Transfer.</title>
        <authorList>
            <person name="Ward L.M."/>
            <person name="Hemp J."/>
            <person name="Shih P.M."/>
            <person name="Mcglynn S.E."/>
            <person name="Fischer W."/>
        </authorList>
    </citation>
    <scope>NUCLEOTIDE SEQUENCE [LARGE SCALE GENOMIC DNA]</scope>
    <source>
        <strain evidence="2">JP3_7</strain>
    </source>
</reference>
<feature type="transmembrane region" description="Helical" evidence="1">
    <location>
        <begin position="12"/>
        <end position="30"/>
    </location>
</feature>
<evidence type="ECO:0000313" key="3">
    <source>
        <dbReference type="Proteomes" id="UP000230790"/>
    </source>
</evidence>
<sequence>MRLPKDATPLWRFLYVIATLVRWIFLRLRVEGRENVPAQGGCVYAI</sequence>
<keyword evidence="2" id="KW-0012">Acyltransferase</keyword>
<comment type="caution">
    <text evidence="2">The sequence shown here is derived from an EMBL/GenBank/DDBJ whole genome shotgun (WGS) entry which is preliminary data.</text>
</comment>
<keyword evidence="1" id="KW-1133">Transmembrane helix</keyword>
<evidence type="ECO:0000313" key="2">
    <source>
        <dbReference type="EMBL" id="PJF45681.1"/>
    </source>
</evidence>
<evidence type="ECO:0000256" key="1">
    <source>
        <dbReference type="SAM" id="Phobius"/>
    </source>
</evidence>
<accession>A0A2M8Q7A0</accession>
<feature type="non-terminal residue" evidence="2">
    <location>
        <position position="46"/>
    </location>
</feature>
<dbReference type="GO" id="GO:0016746">
    <property type="term" value="F:acyltransferase activity"/>
    <property type="evidence" value="ECO:0007669"/>
    <property type="project" value="UniProtKB-KW"/>
</dbReference>
<proteinExistence type="predicted"/>
<protein>
    <submittedName>
        <fullName evidence="2">1-acyl-sn-glycerol-3-phosphate acyltransferase</fullName>
    </submittedName>
</protein>
<organism evidence="2 3">
    <name type="scientific">Candidatus Thermofonsia Clade 3 bacterium</name>
    <dbReference type="NCBI Taxonomy" id="2364212"/>
    <lineage>
        <taxon>Bacteria</taxon>
        <taxon>Bacillati</taxon>
        <taxon>Chloroflexota</taxon>
        <taxon>Candidatus Thermofontia</taxon>
        <taxon>Candidatus Thermofonsia Clade 3</taxon>
    </lineage>
</organism>
<keyword evidence="1" id="KW-0472">Membrane</keyword>
<gene>
    <name evidence="2" type="ORF">CUN48_17660</name>
</gene>
<keyword evidence="2" id="KW-0808">Transferase</keyword>
<name>A0A2M8Q7A0_9CHLR</name>
<dbReference type="AlphaFoldDB" id="A0A2M8Q7A0"/>
<dbReference type="EMBL" id="PGTN01000856">
    <property type="protein sequence ID" value="PJF45681.1"/>
    <property type="molecule type" value="Genomic_DNA"/>
</dbReference>
<dbReference type="Proteomes" id="UP000230790">
    <property type="component" value="Unassembled WGS sequence"/>
</dbReference>